<protein>
    <submittedName>
        <fullName evidence="2">Uncharacterized protein</fullName>
    </submittedName>
</protein>
<dbReference type="HOGENOM" id="CLU_2912686_0_0_10"/>
<name>S0FAT6_9BACT</name>
<evidence type="ECO:0000313" key="2">
    <source>
        <dbReference type="EMBL" id="EEF76917.1"/>
    </source>
</evidence>
<feature type="region of interest" description="Disordered" evidence="1">
    <location>
        <begin position="1"/>
        <end position="36"/>
    </location>
</feature>
<dbReference type="AlphaFoldDB" id="S0FAT6"/>
<comment type="caution">
    <text evidence="2">The sequence shown here is derived from an EMBL/GenBank/DDBJ whole genome shotgun (WGS) entry which is preliminary data.</text>
</comment>
<organism evidence="2 3">
    <name type="scientific">Phocaeicola coprophilus DSM 18228 = JCM 13818</name>
    <dbReference type="NCBI Taxonomy" id="547042"/>
    <lineage>
        <taxon>Bacteria</taxon>
        <taxon>Pseudomonadati</taxon>
        <taxon>Bacteroidota</taxon>
        <taxon>Bacteroidia</taxon>
        <taxon>Bacteroidales</taxon>
        <taxon>Bacteroidaceae</taxon>
        <taxon>Phocaeicola</taxon>
    </lineage>
</organism>
<evidence type="ECO:0000256" key="1">
    <source>
        <dbReference type="SAM" id="MobiDB-lite"/>
    </source>
</evidence>
<sequence>MQKKRPHDGASTTARLGRNDRTIEPQRPVNAKATTARCCKPSGRAWEYRGKAVPLSEMKTI</sequence>
<gene>
    <name evidence="2" type="ORF">BACCOPRO_02423</name>
</gene>
<dbReference type="STRING" id="547042.BACCOPRO_02423"/>
<reference evidence="2 3" key="1">
    <citation type="submission" date="2008-12" db="EMBL/GenBank/DDBJ databases">
        <authorList>
            <person name="Fulton L."/>
            <person name="Clifton S."/>
            <person name="Fulton B."/>
            <person name="Xu J."/>
            <person name="Minx P."/>
            <person name="Pepin K.H."/>
            <person name="Johnson M."/>
            <person name="Bhonagiri V."/>
            <person name="Nash W.E."/>
            <person name="Mardis E.R."/>
            <person name="Wilson R.K."/>
        </authorList>
    </citation>
    <scope>NUCLEOTIDE SEQUENCE [LARGE SCALE GENOMIC DNA]</scope>
    <source>
        <strain evidence="2 3">DSM 18228</strain>
    </source>
</reference>
<dbReference type="EMBL" id="ACBW01000157">
    <property type="protein sequence ID" value="EEF76917.1"/>
    <property type="molecule type" value="Genomic_DNA"/>
</dbReference>
<keyword evidence="3" id="KW-1185">Reference proteome</keyword>
<dbReference type="Proteomes" id="UP000014073">
    <property type="component" value="Unassembled WGS sequence"/>
</dbReference>
<accession>S0FAT6</accession>
<evidence type="ECO:0000313" key="3">
    <source>
        <dbReference type="Proteomes" id="UP000014073"/>
    </source>
</evidence>
<proteinExistence type="predicted"/>